<reference evidence="2" key="1">
    <citation type="submission" date="2014-02" db="EMBL/GenBank/DDBJ databases">
        <title>Expanding our view of genomic diversity in Candidatus Accumulibacter clades.</title>
        <authorList>
            <person name="Skennerton C.T."/>
            <person name="Barr J.J."/>
            <person name="Slater F.R."/>
            <person name="Bond P.L."/>
            <person name="Tyson G.W."/>
        </authorList>
    </citation>
    <scope>NUCLEOTIDE SEQUENCE [LARGE SCALE GENOMIC DNA]</scope>
</reference>
<accession>A0A011NNS5</accession>
<feature type="domain" description="ChrR-like cupin" evidence="1">
    <location>
        <begin position="182"/>
        <end position="276"/>
    </location>
</feature>
<dbReference type="InterPro" id="IPR014710">
    <property type="entry name" value="RmlC-like_jellyroll"/>
</dbReference>
<gene>
    <name evidence="2" type="ORF">AW08_02824</name>
</gene>
<dbReference type="SUPFAM" id="SSF51182">
    <property type="entry name" value="RmlC-like cupins"/>
    <property type="match status" value="2"/>
</dbReference>
<protein>
    <submittedName>
        <fullName evidence="2">Anti-sigma factor, putative, ChrR family</fullName>
    </submittedName>
</protein>
<dbReference type="PANTHER" id="PTHR40112">
    <property type="entry name" value="H2HPP ISOMERASE"/>
    <property type="match status" value="1"/>
</dbReference>
<feature type="domain" description="ChrR-like cupin" evidence="1">
    <location>
        <begin position="61"/>
        <end position="145"/>
    </location>
</feature>
<dbReference type="Proteomes" id="UP000020218">
    <property type="component" value="Unassembled WGS sequence"/>
</dbReference>
<dbReference type="Gene3D" id="2.60.120.10">
    <property type="entry name" value="Jelly Rolls"/>
    <property type="match status" value="2"/>
</dbReference>
<organism evidence="2 3">
    <name type="scientific">Candidatus Accumulibacter adjunctus</name>
    <dbReference type="NCBI Taxonomy" id="1454001"/>
    <lineage>
        <taxon>Bacteria</taxon>
        <taxon>Pseudomonadati</taxon>
        <taxon>Pseudomonadota</taxon>
        <taxon>Betaproteobacteria</taxon>
        <taxon>Candidatus Accumulibacter</taxon>
    </lineage>
</organism>
<dbReference type="InterPro" id="IPR011051">
    <property type="entry name" value="RmlC_Cupin_sf"/>
</dbReference>
<dbReference type="AlphaFoldDB" id="A0A011NNS5"/>
<dbReference type="PATRIC" id="fig|1454001.3.peg.2789"/>
<proteinExistence type="predicted"/>
<evidence type="ECO:0000259" key="1">
    <source>
        <dbReference type="Pfam" id="PF12973"/>
    </source>
</evidence>
<dbReference type="STRING" id="1454001.AW08_02824"/>
<evidence type="ECO:0000313" key="2">
    <source>
        <dbReference type="EMBL" id="EXI66085.1"/>
    </source>
</evidence>
<keyword evidence="3" id="KW-1185">Reference proteome</keyword>
<evidence type="ECO:0000313" key="3">
    <source>
        <dbReference type="Proteomes" id="UP000020218"/>
    </source>
</evidence>
<dbReference type="EMBL" id="JFAX01000017">
    <property type="protein sequence ID" value="EXI66085.1"/>
    <property type="molecule type" value="Genomic_DNA"/>
</dbReference>
<dbReference type="InterPro" id="IPR052535">
    <property type="entry name" value="Bacilysin_H2HPP_isomerase"/>
</dbReference>
<dbReference type="Pfam" id="PF12973">
    <property type="entry name" value="Cupin_7"/>
    <property type="match status" value="2"/>
</dbReference>
<name>A0A011NNS5_9PROT</name>
<dbReference type="PANTHER" id="PTHR40112:SF1">
    <property type="entry name" value="H2HPP ISOMERASE"/>
    <property type="match status" value="1"/>
</dbReference>
<sequence length="280" mass="29296">MNSPPTHRGSTAAENDEQEALQRMICDGLAPIALPPGAAGGLRSRLLQRVGDSARRHAGLITVRSDDGTWRKLVKGVRSKLLHAGADGASVLIELAAGAVLPVHRHQHLEEGIVLRGSLQLGDLNLVPGDYHASPPGSRHGRISSRSGGLAYLRGSSLGHTRAALGELIGGLLPGAGPAAHTVLAADDDWQTIADGVEQKILWRAGDVVSRFYRLAAGSHLPAHAHAHEEECMLLAGDAYFGDILVRAGEFHLAPAGSAHGEISSEHGAVAFVRGHAFVP</sequence>
<comment type="caution">
    <text evidence="2">The sequence shown here is derived from an EMBL/GenBank/DDBJ whole genome shotgun (WGS) entry which is preliminary data.</text>
</comment>
<dbReference type="InterPro" id="IPR025979">
    <property type="entry name" value="ChrR-like_cupin_dom"/>
</dbReference>